<evidence type="ECO:0000313" key="2">
    <source>
        <dbReference type="Proteomes" id="UP000095751"/>
    </source>
</evidence>
<proteinExistence type="predicted"/>
<dbReference type="InParanoid" id="A0A1E7EYR5"/>
<name>A0A1E7EYR5_9STRA</name>
<dbReference type="AlphaFoldDB" id="A0A1E7EYR5"/>
<accession>A0A1E7EYR5</accession>
<sequence length="158" mass="16972">MVVMIENDKKEILAVGIFDVSLSAGKRNVAPAAAGLAAGLITKHTQKKMIEITNSGSNDEKDSNEYNVGHKMITGAVGVATKNGVTLVMIVAITKHQVFLLDWIGNHSKGKFTEILFEFSVAASVILSIIQEDLSITRLTLKKGVTIVKSNVILVLLI</sequence>
<organism evidence="1 2">
    <name type="scientific">Fragilariopsis cylindrus CCMP1102</name>
    <dbReference type="NCBI Taxonomy" id="635003"/>
    <lineage>
        <taxon>Eukaryota</taxon>
        <taxon>Sar</taxon>
        <taxon>Stramenopiles</taxon>
        <taxon>Ochrophyta</taxon>
        <taxon>Bacillariophyta</taxon>
        <taxon>Bacillariophyceae</taxon>
        <taxon>Bacillariophycidae</taxon>
        <taxon>Bacillariales</taxon>
        <taxon>Bacillariaceae</taxon>
        <taxon>Fragilariopsis</taxon>
    </lineage>
</organism>
<evidence type="ECO:0000313" key="1">
    <source>
        <dbReference type="EMBL" id="OEU11160.1"/>
    </source>
</evidence>
<protein>
    <submittedName>
        <fullName evidence="1">Uncharacterized protein</fullName>
    </submittedName>
</protein>
<dbReference type="KEGG" id="fcy:FRACYDRAFT_246271"/>
<keyword evidence="2" id="KW-1185">Reference proteome</keyword>
<dbReference type="Proteomes" id="UP000095751">
    <property type="component" value="Unassembled WGS sequence"/>
</dbReference>
<dbReference type="EMBL" id="KV784369">
    <property type="protein sequence ID" value="OEU11160.1"/>
    <property type="molecule type" value="Genomic_DNA"/>
</dbReference>
<reference evidence="1 2" key="1">
    <citation type="submission" date="2016-09" db="EMBL/GenBank/DDBJ databases">
        <title>Extensive genetic diversity and differential bi-allelic expression allows diatom success in the polar Southern Ocean.</title>
        <authorList>
            <consortium name="DOE Joint Genome Institute"/>
            <person name="Mock T."/>
            <person name="Otillar R.P."/>
            <person name="Strauss J."/>
            <person name="Dupont C."/>
            <person name="Frickenhaus S."/>
            <person name="Maumus F."/>
            <person name="Mcmullan M."/>
            <person name="Sanges R."/>
            <person name="Schmutz J."/>
            <person name="Toseland A."/>
            <person name="Valas R."/>
            <person name="Veluchamy A."/>
            <person name="Ward B.J."/>
            <person name="Allen A."/>
            <person name="Barry K."/>
            <person name="Falciatore A."/>
            <person name="Ferrante M."/>
            <person name="Fortunato A.E."/>
            <person name="Gloeckner G."/>
            <person name="Gruber A."/>
            <person name="Hipkin R."/>
            <person name="Janech M."/>
            <person name="Kroth P."/>
            <person name="Leese F."/>
            <person name="Lindquist E."/>
            <person name="Lyon B.R."/>
            <person name="Martin J."/>
            <person name="Mayer C."/>
            <person name="Parker M."/>
            <person name="Quesneville H."/>
            <person name="Raymond J."/>
            <person name="Uhlig C."/>
            <person name="Valentin K.U."/>
            <person name="Worden A.Z."/>
            <person name="Armbrust E.V."/>
            <person name="Bowler C."/>
            <person name="Green B."/>
            <person name="Moulton V."/>
            <person name="Van Oosterhout C."/>
            <person name="Grigoriev I."/>
        </authorList>
    </citation>
    <scope>NUCLEOTIDE SEQUENCE [LARGE SCALE GENOMIC DNA]</scope>
    <source>
        <strain evidence="1 2">CCMP1102</strain>
    </source>
</reference>
<gene>
    <name evidence="1" type="ORF">FRACYDRAFT_246271</name>
</gene>